<proteinExistence type="predicted"/>
<organism evidence="1">
    <name type="scientific">Mycobacterium avium subsp. hominissuis</name>
    <dbReference type="NCBI Taxonomy" id="439334"/>
    <lineage>
        <taxon>Bacteria</taxon>
        <taxon>Bacillati</taxon>
        <taxon>Actinomycetota</taxon>
        <taxon>Actinomycetes</taxon>
        <taxon>Mycobacteriales</taxon>
        <taxon>Mycobacteriaceae</taxon>
        <taxon>Mycobacterium</taxon>
        <taxon>Mycobacterium avium complex (MAC)</taxon>
    </lineage>
</organism>
<dbReference type="EMBL" id="KM206567">
    <property type="protein sequence ID" value="AIL92518.1"/>
    <property type="molecule type" value="Genomic_DNA"/>
</dbReference>
<accession>A0A088DHT5</accession>
<dbReference type="AlphaFoldDB" id="A0A088DHT5"/>
<sequence>MSLVMVRPLSLKPRAALIHTWVLVSASSAFIAERHPRRVRVPAAQVGRVRGMAS</sequence>
<reference evidence="1" key="1">
    <citation type="journal article" date="2014" name="FEBS Lett.">
        <title>Identification and comparative analysis of a genomic island in Mycobacterium avium subsp. hominissuis.</title>
        <authorList>
            <person name="Lahiri A."/>
            <person name="Sanchini A."/>
            <person name="Semmler T."/>
            <person name="Schafer H."/>
            <person name="Lewin A."/>
        </authorList>
    </citation>
    <scope>NUCLEOTIDE SEQUENCE</scope>
    <source>
        <strain evidence="1">27-1</strain>
    </source>
</reference>
<protein>
    <submittedName>
        <fullName evidence="1">Uncharacterized protein</fullName>
    </submittedName>
</protein>
<evidence type="ECO:0000313" key="1">
    <source>
        <dbReference type="EMBL" id="AIL92518.1"/>
    </source>
</evidence>
<name>A0A088DHT5_MYCAV</name>